<feature type="domain" description="Beta-galactosidase jelly roll" evidence="3">
    <location>
        <begin position="66"/>
        <end position="179"/>
    </location>
</feature>
<dbReference type="GO" id="GO:0004565">
    <property type="term" value="F:beta-galactosidase activity"/>
    <property type="evidence" value="ECO:0007669"/>
    <property type="project" value="UniProtKB-ARBA"/>
</dbReference>
<gene>
    <name evidence="4" type="ORF">Z519_06200</name>
</gene>
<proteinExistence type="predicted"/>
<dbReference type="Proteomes" id="UP000053789">
    <property type="component" value="Unassembled WGS sequence"/>
</dbReference>
<dbReference type="Pfam" id="PF13364">
    <property type="entry name" value="BetaGal_ABD2"/>
    <property type="match status" value="1"/>
</dbReference>
<evidence type="ECO:0000256" key="2">
    <source>
        <dbReference type="ARBA" id="ARBA00023295"/>
    </source>
</evidence>
<dbReference type="RefSeq" id="XP_016620264.1">
    <property type="nucleotide sequence ID" value="XM_016763940.1"/>
</dbReference>
<dbReference type="VEuPathDB" id="FungiDB:Z519_06200"/>
<evidence type="ECO:0000313" key="5">
    <source>
        <dbReference type="Proteomes" id="UP000053789"/>
    </source>
</evidence>
<dbReference type="EMBL" id="KN846987">
    <property type="protein sequence ID" value="KIW93595.1"/>
    <property type="molecule type" value="Genomic_DNA"/>
</dbReference>
<dbReference type="AlphaFoldDB" id="A0A0D2HRY3"/>
<dbReference type="HOGENOM" id="CLU_924390_0_0_1"/>
<dbReference type="Gene3D" id="2.60.120.260">
    <property type="entry name" value="Galactose-binding domain-like"/>
    <property type="match status" value="1"/>
</dbReference>
<sequence length="301" mass="32647">MTFEVISAPSEITAAIFNGQLISTSVNSQGKLSGAVAFMPPTLSLPNFSERRWYSLHSLPEVDEAYSDEAWPICSTPSTSNPQLNLSTPTSLDASDYGFHTSLLLSCGRFAATRSETSAFLNVSGGWIFGHSVWLSSTYLGSWIGGPSNKTEAETFVFPNGLVAGGNYVLTVLIDRVGQEEESPGTDAIESPMGIPSYSLSNRSKTDNAWKIQENLGGKQYLDKSRGPRNEGELFIERMGYHLPLPPPSVEFLTTNFTLDLLQGYDVPKPFLFGTTPILAVLTTEPCFESTGGSLESTFLI</sequence>
<accession>A0A0D2HRY3</accession>
<dbReference type="OrthoDB" id="1657402at2759"/>
<protein>
    <recommendedName>
        <fullName evidence="3">Beta-galactosidase jelly roll domain-containing protein</fullName>
    </recommendedName>
</protein>
<dbReference type="InterPro" id="IPR008979">
    <property type="entry name" value="Galactose-bd-like_sf"/>
</dbReference>
<evidence type="ECO:0000313" key="4">
    <source>
        <dbReference type="EMBL" id="KIW93595.1"/>
    </source>
</evidence>
<evidence type="ECO:0000256" key="1">
    <source>
        <dbReference type="ARBA" id="ARBA00022801"/>
    </source>
</evidence>
<evidence type="ECO:0000259" key="3">
    <source>
        <dbReference type="Pfam" id="PF13364"/>
    </source>
</evidence>
<name>A0A0D2HRY3_CLAB1</name>
<keyword evidence="5" id="KW-1185">Reference proteome</keyword>
<organism evidence="4 5">
    <name type="scientific">Cladophialophora bantiana (strain ATCC 10958 / CBS 173.52 / CDC B-1940 / NIH 8579)</name>
    <name type="common">Xylohypha bantiana</name>
    <dbReference type="NCBI Taxonomy" id="1442370"/>
    <lineage>
        <taxon>Eukaryota</taxon>
        <taxon>Fungi</taxon>
        <taxon>Dikarya</taxon>
        <taxon>Ascomycota</taxon>
        <taxon>Pezizomycotina</taxon>
        <taxon>Eurotiomycetes</taxon>
        <taxon>Chaetothyriomycetidae</taxon>
        <taxon>Chaetothyriales</taxon>
        <taxon>Herpotrichiellaceae</taxon>
        <taxon>Cladophialophora</taxon>
    </lineage>
</organism>
<reference evidence="4" key="1">
    <citation type="submission" date="2015-01" db="EMBL/GenBank/DDBJ databases">
        <title>The Genome Sequence of Cladophialophora bantiana CBS 173.52.</title>
        <authorList>
            <consortium name="The Broad Institute Genomics Platform"/>
            <person name="Cuomo C."/>
            <person name="de Hoog S."/>
            <person name="Gorbushina A."/>
            <person name="Stielow B."/>
            <person name="Teixiera M."/>
            <person name="Abouelleil A."/>
            <person name="Chapman S.B."/>
            <person name="Priest M."/>
            <person name="Young S.K."/>
            <person name="Wortman J."/>
            <person name="Nusbaum C."/>
            <person name="Birren B."/>
        </authorList>
    </citation>
    <scope>NUCLEOTIDE SEQUENCE [LARGE SCALE GENOMIC DNA]</scope>
    <source>
        <strain evidence="4">CBS 173.52</strain>
    </source>
</reference>
<dbReference type="InterPro" id="IPR025300">
    <property type="entry name" value="BetaGal_jelly_roll_dom"/>
</dbReference>
<keyword evidence="1" id="KW-0378">Hydrolase</keyword>
<keyword evidence="2" id="KW-0326">Glycosidase</keyword>
<dbReference type="GeneID" id="27699128"/>
<dbReference type="SUPFAM" id="SSF49785">
    <property type="entry name" value="Galactose-binding domain-like"/>
    <property type="match status" value="2"/>
</dbReference>